<dbReference type="InterPro" id="IPR014710">
    <property type="entry name" value="RmlC-like_jellyroll"/>
</dbReference>
<feature type="domain" description="Histidine kinase" evidence="4">
    <location>
        <begin position="282"/>
        <end position="463"/>
    </location>
</feature>
<name>A0ABZ2YQ19_9BACT</name>
<dbReference type="GO" id="GO:0005524">
    <property type="term" value="F:ATP binding"/>
    <property type="evidence" value="ECO:0007669"/>
    <property type="project" value="UniProtKB-KW"/>
</dbReference>
<evidence type="ECO:0000256" key="2">
    <source>
        <dbReference type="ARBA" id="ARBA00012438"/>
    </source>
</evidence>
<organism evidence="5 6">
    <name type="scientific">Chitinophaga pollutisoli</name>
    <dbReference type="NCBI Taxonomy" id="3133966"/>
    <lineage>
        <taxon>Bacteria</taxon>
        <taxon>Pseudomonadati</taxon>
        <taxon>Bacteroidota</taxon>
        <taxon>Chitinophagia</taxon>
        <taxon>Chitinophagales</taxon>
        <taxon>Chitinophagaceae</taxon>
        <taxon>Chitinophaga</taxon>
    </lineage>
</organism>
<dbReference type="SUPFAM" id="SSF47384">
    <property type="entry name" value="Homodimeric domain of signal transducing histidine kinase"/>
    <property type="match status" value="1"/>
</dbReference>
<dbReference type="PANTHER" id="PTHR43065">
    <property type="entry name" value="SENSOR HISTIDINE KINASE"/>
    <property type="match status" value="1"/>
</dbReference>
<dbReference type="RefSeq" id="WP_341836462.1">
    <property type="nucleotide sequence ID" value="NZ_CP149822.1"/>
</dbReference>
<dbReference type="PROSITE" id="PS50109">
    <property type="entry name" value="HIS_KIN"/>
    <property type="match status" value="1"/>
</dbReference>
<dbReference type="SMART" id="SM00100">
    <property type="entry name" value="cNMP"/>
    <property type="match status" value="1"/>
</dbReference>
<keyword evidence="5" id="KW-0547">Nucleotide-binding</keyword>
<dbReference type="EMBL" id="CP149822">
    <property type="protein sequence ID" value="WZN41613.1"/>
    <property type="molecule type" value="Genomic_DNA"/>
</dbReference>
<dbReference type="InterPro" id="IPR004358">
    <property type="entry name" value="Sig_transdc_His_kin-like_C"/>
</dbReference>
<dbReference type="EC" id="2.7.13.3" evidence="2"/>
<dbReference type="SMART" id="SM00387">
    <property type="entry name" value="HATPase_c"/>
    <property type="match status" value="1"/>
</dbReference>
<dbReference type="InterPro" id="IPR036097">
    <property type="entry name" value="HisK_dim/P_sf"/>
</dbReference>
<sequence>MNTQDLLLFDALQEVPESQLQWLIDHSENERFAEGDYIYKPGDEIRGIHFILSGTIEFYRIQAGSKLPVTEFSARQVTGILPYSRARGAIAFTHCRTDVEMITFPKAGIREMIAQHYELTQALVFVMTNRVRDFAITTQQNEKMMALGKLAAGLAHELNNPAAAIVRGSDTLGEHLRGAPETFRKMMLTRLSLEEADFVCDHIRQSLTAAERPVPGMLERSSQEDAISDWLHDHNIPEAADMAENFRHYGLHPSVLDEFVKKLPAEYLGTVLSWMSSHFTTERMLSDIREASQRISGLVKSVKIFTHMDGGTDKQYIDIHTGIRNTLVMMQYKLKKGKVEVTEDFDLTLPPVLALSGELNQVWTNLIDNAADALEPQGNGVLSIRTARDGAFVKVTVSDNGPGIPPENLTRIFDPFFTTKEIGKGTGLGLDAVMNIIRQHHGSVKATSEPGHTVFTICFPINGEAH</sequence>
<dbReference type="CDD" id="cd00038">
    <property type="entry name" value="CAP_ED"/>
    <property type="match status" value="1"/>
</dbReference>
<dbReference type="SUPFAM" id="SSF51206">
    <property type="entry name" value="cAMP-binding domain-like"/>
    <property type="match status" value="1"/>
</dbReference>
<comment type="catalytic activity">
    <reaction evidence="1">
        <text>ATP + protein L-histidine = ADP + protein N-phospho-L-histidine.</text>
        <dbReference type="EC" id="2.7.13.3"/>
    </reaction>
</comment>
<protein>
    <recommendedName>
        <fullName evidence="2">histidine kinase</fullName>
        <ecNumber evidence="2">2.7.13.3</ecNumber>
    </recommendedName>
</protein>
<evidence type="ECO:0000313" key="6">
    <source>
        <dbReference type="Proteomes" id="UP001485459"/>
    </source>
</evidence>
<dbReference type="Pfam" id="PF00027">
    <property type="entry name" value="cNMP_binding"/>
    <property type="match status" value="1"/>
</dbReference>
<dbReference type="InterPro" id="IPR005467">
    <property type="entry name" value="His_kinase_dom"/>
</dbReference>
<dbReference type="Gene3D" id="2.60.120.10">
    <property type="entry name" value="Jelly Rolls"/>
    <property type="match status" value="1"/>
</dbReference>
<proteinExistence type="predicted"/>
<dbReference type="Gene3D" id="1.10.287.130">
    <property type="match status" value="1"/>
</dbReference>
<dbReference type="Gene3D" id="3.30.565.10">
    <property type="entry name" value="Histidine kinase-like ATPase, C-terminal domain"/>
    <property type="match status" value="1"/>
</dbReference>
<evidence type="ECO:0000259" key="4">
    <source>
        <dbReference type="PROSITE" id="PS50109"/>
    </source>
</evidence>
<gene>
    <name evidence="5" type="ORF">WJU16_00990</name>
</gene>
<dbReference type="Proteomes" id="UP001485459">
    <property type="component" value="Chromosome"/>
</dbReference>
<feature type="domain" description="Cyclic nucleotide-binding" evidence="3">
    <location>
        <begin position="11"/>
        <end position="113"/>
    </location>
</feature>
<reference evidence="6" key="1">
    <citation type="submission" date="2024-03" db="EMBL/GenBank/DDBJ databases">
        <title>Chitinophaga horti sp. nov., isolated from garden soil.</title>
        <authorList>
            <person name="Lee D.S."/>
            <person name="Han D.M."/>
            <person name="Baek J.H."/>
            <person name="Choi D.G."/>
            <person name="Jeon J.H."/>
            <person name="Jeon C.O."/>
        </authorList>
    </citation>
    <scope>NUCLEOTIDE SEQUENCE [LARGE SCALE GENOMIC DNA]</scope>
    <source>
        <strain evidence="6">GPA1</strain>
    </source>
</reference>
<accession>A0ABZ2YQ19</accession>
<keyword evidence="6" id="KW-1185">Reference proteome</keyword>
<dbReference type="PROSITE" id="PS50042">
    <property type="entry name" value="CNMP_BINDING_3"/>
    <property type="match status" value="1"/>
</dbReference>
<dbReference type="InterPro" id="IPR036890">
    <property type="entry name" value="HATPase_C_sf"/>
</dbReference>
<dbReference type="InterPro" id="IPR018490">
    <property type="entry name" value="cNMP-bd_dom_sf"/>
</dbReference>
<dbReference type="PRINTS" id="PR00344">
    <property type="entry name" value="BCTRLSENSOR"/>
</dbReference>
<keyword evidence="5" id="KW-0067">ATP-binding</keyword>
<dbReference type="InterPro" id="IPR003594">
    <property type="entry name" value="HATPase_dom"/>
</dbReference>
<evidence type="ECO:0000313" key="5">
    <source>
        <dbReference type="EMBL" id="WZN41613.1"/>
    </source>
</evidence>
<dbReference type="PANTHER" id="PTHR43065:SF48">
    <property type="entry name" value="HISTIDINE KINASE"/>
    <property type="match status" value="1"/>
</dbReference>
<dbReference type="InterPro" id="IPR000595">
    <property type="entry name" value="cNMP-bd_dom"/>
</dbReference>
<dbReference type="SUPFAM" id="SSF55874">
    <property type="entry name" value="ATPase domain of HSP90 chaperone/DNA topoisomerase II/histidine kinase"/>
    <property type="match status" value="1"/>
</dbReference>
<evidence type="ECO:0000256" key="1">
    <source>
        <dbReference type="ARBA" id="ARBA00000085"/>
    </source>
</evidence>
<evidence type="ECO:0000259" key="3">
    <source>
        <dbReference type="PROSITE" id="PS50042"/>
    </source>
</evidence>
<dbReference type="Pfam" id="PF02518">
    <property type="entry name" value="HATPase_c"/>
    <property type="match status" value="1"/>
</dbReference>